<protein>
    <submittedName>
        <fullName evidence="2">Uncharacterized protein</fullName>
    </submittedName>
</protein>
<organism evidence="2 3">
    <name type="scientific">Mycolicibacterium iranicum</name>
    <name type="common">Mycobacterium iranicum</name>
    <dbReference type="NCBI Taxonomy" id="912594"/>
    <lineage>
        <taxon>Bacteria</taxon>
        <taxon>Bacillati</taxon>
        <taxon>Actinomycetota</taxon>
        <taxon>Actinomycetes</taxon>
        <taxon>Mycobacteriales</taxon>
        <taxon>Mycobacteriaceae</taxon>
        <taxon>Mycolicibacterium</taxon>
    </lineage>
</organism>
<dbReference type="EMBL" id="LWCS01000022">
    <property type="protein sequence ID" value="OAN38124.1"/>
    <property type="molecule type" value="Genomic_DNA"/>
</dbReference>
<proteinExistence type="predicted"/>
<dbReference type="Proteomes" id="UP000078396">
    <property type="component" value="Unassembled WGS sequence"/>
</dbReference>
<name>A0A178LV55_MYCIR</name>
<dbReference type="AlphaFoldDB" id="A0A178LV55"/>
<gene>
    <name evidence="2" type="ORF">A4X20_19975</name>
</gene>
<evidence type="ECO:0000313" key="3">
    <source>
        <dbReference type="Proteomes" id="UP000078396"/>
    </source>
</evidence>
<feature type="compositionally biased region" description="Basic and acidic residues" evidence="1">
    <location>
        <begin position="26"/>
        <end position="44"/>
    </location>
</feature>
<accession>A0A178LV55</accession>
<comment type="caution">
    <text evidence="2">The sequence shown here is derived from an EMBL/GenBank/DDBJ whole genome shotgun (WGS) entry which is preliminary data.</text>
</comment>
<feature type="region of interest" description="Disordered" evidence="1">
    <location>
        <begin position="25"/>
        <end position="44"/>
    </location>
</feature>
<reference evidence="2 3" key="1">
    <citation type="submission" date="2016-04" db="EMBL/GenBank/DDBJ databases">
        <title>Draft Genome Sequences of Staphylococcus capitis Strain H36, S. capitis Strain H65, S. cohnii Strain H62, S. hominis Strain H69, Mycobacterium iranicum Strain H39, Plantibacter sp. Strain H53, Pseudomonas oryzihabitans Strain H72, and Microbacterium sp. Strain H83, isolated from residential settings.</title>
        <authorList>
            <person name="Lymperopoulou D."/>
            <person name="Adams R.I."/>
            <person name="Lindow S."/>
            <person name="Coil D.A."/>
            <person name="Jospin G."/>
            <person name="Eisen J.A."/>
        </authorList>
    </citation>
    <scope>NUCLEOTIDE SEQUENCE [LARGE SCALE GENOMIC DNA]</scope>
    <source>
        <strain evidence="2 3">H39</strain>
    </source>
</reference>
<evidence type="ECO:0000256" key="1">
    <source>
        <dbReference type="SAM" id="MobiDB-lite"/>
    </source>
</evidence>
<sequence length="90" mass="9554">MRILTLSIEAFARLKTIAVNHAASMSDHEQSRAGQHLEHAAPPELRGETWPSVAVVCHLNVGESQDALSTTTGALCCTGAAAWMWPVCAA</sequence>
<evidence type="ECO:0000313" key="2">
    <source>
        <dbReference type="EMBL" id="OAN38124.1"/>
    </source>
</evidence>